<protein>
    <submittedName>
        <fullName evidence="1">Uncharacterized protein</fullName>
    </submittedName>
</protein>
<proteinExistence type="predicted"/>
<organism evidence="1 2">
    <name type="scientific">Geoanaerobacter pelophilus</name>
    <dbReference type="NCBI Taxonomy" id="60036"/>
    <lineage>
        <taxon>Bacteria</taxon>
        <taxon>Pseudomonadati</taxon>
        <taxon>Thermodesulfobacteriota</taxon>
        <taxon>Desulfuromonadia</taxon>
        <taxon>Geobacterales</taxon>
        <taxon>Geobacteraceae</taxon>
        <taxon>Geoanaerobacter</taxon>
    </lineage>
</organism>
<name>A0AAW4L1A3_9BACT</name>
<sequence>MTPEFRCSRCETLLDVTPDNMHTDGFTVEPCPRCITCDGCIYQEED</sequence>
<dbReference type="EMBL" id="JAHCVJ010000004">
    <property type="protein sequence ID" value="MBT0664741.1"/>
    <property type="molecule type" value="Genomic_DNA"/>
</dbReference>
<evidence type="ECO:0000313" key="2">
    <source>
        <dbReference type="Proteomes" id="UP000811899"/>
    </source>
</evidence>
<dbReference type="AlphaFoldDB" id="A0AAW4L1A3"/>
<accession>A0AAW4L1A3</accession>
<reference evidence="1 2" key="1">
    <citation type="submission" date="2021-05" db="EMBL/GenBank/DDBJ databases">
        <title>The draft genome of Geobacter pelophilus DSM 12255.</title>
        <authorList>
            <person name="Xu Z."/>
            <person name="Masuda Y."/>
            <person name="Itoh H."/>
            <person name="Senoo K."/>
        </authorList>
    </citation>
    <scope>NUCLEOTIDE SEQUENCE [LARGE SCALE GENOMIC DNA]</scope>
    <source>
        <strain evidence="1 2">DSM 12255</strain>
    </source>
</reference>
<dbReference type="RefSeq" id="WP_214171525.1">
    <property type="nucleotide sequence ID" value="NZ_JAHCVJ010000004.1"/>
</dbReference>
<dbReference type="Proteomes" id="UP000811899">
    <property type="component" value="Unassembled WGS sequence"/>
</dbReference>
<gene>
    <name evidence="1" type="ORF">KI809_10560</name>
</gene>
<comment type="caution">
    <text evidence="1">The sequence shown here is derived from an EMBL/GenBank/DDBJ whole genome shotgun (WGS) entry which is preliminary data.</text>
</comment>
<keyword evidence="2" id="KW-1185">Reference proteome</keyword>
<evidence type="ECO:0000313" key="1">
    <source>
        <dbReference type="EMBL" id="MBT0664741.1"/>
    </source>
</evidence>